<dbReference type="Proteomes" id="UP000192578">
    <property type="component" value="Unassembled WGS sequence"/>
</dbReference>
<dbReference type="GO" id="GO:0008234">
    <property type="term" value="F:cysteine-type peptidase activity"/>
    <property type="evidence" value="ECO:0007669"/>
    <property type="project" value="InterPro"/>
</dbReference>
<dbReference type="InterPro" id="IPR000668">
    <property type="entry name" value="Peptidase_C1A_C"/>
</dbReference>
<dbReference type="PANTHER" id="PTHR43115:SF4">
    <property type="entry name" value="DEHYDROGENASE_REDUCTASE SDR FAMILY MEMBER 11"/>
    <property type="match status" value="1"/>
</dbReference>
<evidence type="ECO:0000313" key="4">
    <source>
        <dbReference type="EMBL" id="OQV18806.1"/>
    </source>
</evidence>
<organism evidence="4 5">
    <name type="scientific">Hypsibius exemplaris</name>
    <name type="common">Freshwater tardigrade</name>
    <dbReference type="NCBI Taxonomy" id="2072580"/>
    <lineage>
        <taxon>Eukaryota</taxon>
        <taxon>Metazoa</taxon>
        <taxon>Ecdysozoa</taxon>
        <taxon>Tardigrada</taxon>
        <taxon>Eutardigrada</taxon>
        <taxon>Parachela</taxon>
        <taxon>Hypsibioidea</taxon>
        <taxon>Hypsibiidae</taxon>
        <taxon>Hypsibius</taxon>
    </lineage>
</organism>
<sequence>MRRIGDEGRCTSCRAAASATAISDRICIASASQNVGIKISVQEIMVCSGDPGDPCVAGHDIFPSLPFINFYAATKHMVTALTKALNAEMRLKKIKTRSLSPGMVMTDFSQSLKIDEGGPGVGDAGTKAFSGFTPLTGCDIADAVVYMVGSAAHVNILELIIVLTEQPSNS</sequence>
<comment type="similarity">
    <text evidence="1">Belongs to the short-chain dehydrogenases/reductases (SDR) family.</text>
</comment>
<keyword evidence="2" id="KW-0560">Oxidoreductase</keyword>
<dbReference type="Pfam" id="PF00106">
    <property type="entry name" value="adh_short"/>
    <property type="match status" value="1"/>
</dbReference>
<evidence type="ECO:0000259" key="3">
    <source>
        <dbReference type="Pfam" id="PF00112"/>
    </source>
</evidence>
<accession>A0A1W0WUC9</accession>
<protein>
    <recommendedName>
        <fullName evidence="3">Peptidase C1A papain C-terminal domain-containing protein</fullName>
    </recommendedName>
</protein>
<gene>
    <name evidence="4" type="ORF">BV898_07063</name>
</gene>
<dbReference type="SUPFAM" id="SSF51735">
    <property type="entry name" value="NAD(P)-binding Rossmann-fold domains"/>
    <property type="match status" value="1"/>
</dbReference>
<dbReference type="InterPro" id="IPR038765">
    <property type="entry name" value="Papain-like_cys_pep_sf"/>
</dbReference>
<evidence type="ECO:0000313" key="5">
    <source>
        <dbReference type="Proteomes" id="UP000192578"/>
    </source>
</evidence>
<dbReference type="SUPFAM" id="SSF54001">
    <property type="entry name" value="Cysteine proteinases"/>
    <property type="match status" value="1"/>
</dbReference>
<comment type="caution">
    <text evidence="4">The sequence shown here is derived from an EMBL/GenBank/DDBJ whole genome shotgun (WGS) entry which is preliminary data.</text>
</comment>
<dbReference type="InterPro" id="IPR036291">
    <property type="entry name" value="NAD(P)-bd_dom_sf"/>
</dbReference>
<dbReference type="GO" id="GO:0016491">
    <property type="term" value="F:oxidoreductase activity"/>
    <property type="evidence" value="ECO:0007669"/>
    <property type="project" value="UniProtKB-KW"/>
</dbReference>
<dbReference type="PANTHER" id="PTHR43115">
    <property type="entry name" value="DEHYDROGENASE/REDUCTASE SDR FAMILY MEMBER 11"/>
    <property type="match status" value="1"/>
</dbReference>
<evidence type="ECO:0000256" key="1">
    <source>
        <dbReference type="ARBA" id="ARBA00006484"/>
    </source>
</evidence>
<proteinExistence type="inferred from homology"/>
<dbReference type="Gene3D" id="3.40.50.720">
    <property type="entry name" value="NAD(P)-binding Rossmann-like Domain"/>
    <property type="match status" value="1"/>
</dbReference>
<dbReference type="GO" id="GO:0006508">
    <property type="term" value="P:proteolysis"/>
    <property type="evidence" value="ECO:0007669"/>
    <property type="project" value="InterPro"/>
</dbReference>
<name>A0A1W0WUC9_HYPEX</name>
<dbReference type="Gene3D" id="1.20.5.170">
    <property type="match status" value="1"/>
</dbReference>
<dbReference type="Pfam" id="PF00112">
    <property type="entry name" value="Peptidase_C1"/>
    <property type="match status" value="1"/>
</dbReference>
<dbReference type="EMBL" id="MTYJ01000045">
    <property type="protein sequence ID" value="OQV18806.1"/>
    <property type="molecule type" value="Genomic_DNA"/>
</dbReference>
<dbReference type="OrthoDB" id="1933717at2759"/>
<dbReference type="AlphaFoldDB" id="A0A1W0WUC9"/>
<reference evidence="5" key="1">
    <citation type="submission" date="2017-01" db="EMBL/GenBank/DDBJ databases">
        <title>Comparative genomics of anhydrobiosis in the tardigrade Hypsibius dujardini.</title>
        <authorList>
            <person name="Yoshida Y."/>
            <person name="Koutsovoulos G."/>
            <person name="Laetsch D."/>
            <person name="Stevens L."/>
            <person name="Kumar S."/>
            <person name="Horikawa D."/>
            <person name="Ishino K."/>
            <person name="Komine S."/>
            <person name="Tomita M."/>
            <person name="Blaxter M."/>
            <person name="Arakawa K."/>
        </authorList>
    </citation>
    <scope>NUCLEOTIDE SEQUENCE [LARGE SCALE GENOMIC DNA]</scope>
    <source>
        <strain evidence="5">Z151</strain>
    </source>
</reference>
<feature type="domain" description="Peptidase C1A papain C-terminal" evidence="3">
    <location>
        <begin position="3"/>
        <end position="58"/>
    </location>
</feature>
<evidence type="ECO:0000256" key="2">
    <source>
        <dbReference type="ARBA" id="ARBA00023002"/>
    </source>
</evidence>
<keyword evidence="5" id="KW-1185">Reference proteome</keyword>
<dbReference type="InterPro" id="IPR002347">
    <property type="entry name" value="SDR_fam"/>
</dbReference>